<dbReference type="GO" id="GO:0005524">
    <property type="term" value="F:ATP binding"/>
    <property type="evidence" value="ECO:0007669"/>
    <property type="project" value="UniProtKB-KW"/>
</dbReference>
<dbReference type="Pfam" id="PF00488">
    <property type="entry name" value="MutS_V"/>
    <property type="match status" value="1"/>
</dbReference>
<sequence>GFSPELDSLRSVARDARQYLADLERRERQQTGIKSLKVGYNKVFGYYIEVSKANQRLVPAHYQRRQTLVGGERFTTSELKEREFQILHARERQEELESTLFRQVCAQVAAEGKRVLELAAAVAESDVFCALAELAARYGYVRPQVTHDDEIVIRDGRHPVVERMLPSAAFVPNDTHLSNQDAQVIVLTGPNMAGKSTYIRQVALIVLLAQIGSFVPAASARIGIVDRIFTRVGALDDIAAGQSTFLVEMLETASILHNATPRSLLLFDEIGRGTSTYDGMAIARAVV</sequence>
<evidence type="ECO:0000256" key="2">
    <source>
        <dbReference type="ARBA" id="ARBA00022741"/>
    </source>
</evidence>
<evidence type="ECO:0000256" key="5">
    <source>
        <dbReference type="ARBA" id="ARBA00023204"/>
    </source>
</evidence>
<dbReference type="Pfam" id="PF05190">
    <property type="entry name" value="MutS_IV"/>
    <property type="match status" value="1"/>
</dbReference>
<dbReference type="InterPro" id="IPR007696">
    <property type="entry name" value="DNA_mismatch_repair_MutS_core"/>
</dbReference>
<dbReference type="InterPro" id="IPR007861">
    <property type="entry name" value="DNA_mismatch_repair_MutS_clamp"/>
</dbReference>
<dbReference type="GO" id="GO:0030983">
    <property type="term" value="F:mismatched DNA binding"/>
    <property type="evidence" value="ECO:0007669"/>
    <property type="project" value="InterPro"/>
</dbReference>
<protein>
    <recommendedName>
        <fullName evidence="6">DNA mismatch repair proteins mutS family domain-containing protein</fullName>
    </recommendedName>
</protein>
<evidence type="ECO:0000259" key="6">
    <source>
        <dbReference type="PROSITE" id="PS00486"/>
    </source>
</evidence>
<dbReference type="GO" id="GO:0140664">
    <property type="term" value="F:ATP-dependent DNA damage sensor activity"/>
    <property type="evidence" value="ECO:0007669"/>
    <property type="project" value="InterPro"/>
</dbReference>
<evidence type="ECO:0000256" key="3">
    <source>
        <dbReference type="ARBA" id="ARBA00022840"/>
    </source>
</evidence>
<keyword evidence="4" id="KW-0238">DNA-binding</keyword>
<feature type="non-terminal residue" evidence="7">
    <location>
        <position position="287"/>
    </location>
</feature>
<dbReference type="PANTHER" id="PTHR11361:SF34">
    <property type="entry name" value="DNA MISMATCH REPAIR PROTEIN MSH1, MITOCHONDRIAL"/>
    <property type="match status" value="1"/>
</dbReference>
<gene>
    <name evidence="7" type="ORF">S01H1_25006</name>
</gene>
<keyword evidence="3" id="KW-0067">ATP-binding</keyword>
<organism evidence="7">
    <name type="scientific">marine sediment metagenome</name>
    <dbReference type="NCBI Taxonomy" id="412755"/>
    <lineage>
        <taxon>unclassified sequences</taxon>
        <taxon>metagenomes</taxon>
        <taxon>ecological metagenomes</taxon>
    </lineage>
</organism>
<dbReference type="PROSITE" id="PS00486">
    <property type="entry name" value="DNA_MISMATCH_REPAIR_2"/>
    <property type="match status" value="1"/>
</dbReference>
<feature type="non-terminal residue" evidence="7">
    <location>
        <position position="1"/>
    </location>
</feature>
<dbReference type="InterPro" id="IPR027417">
    <property type="entry name" value="P-loop_NTPase"/>
</dbReference>
<keyword evidence="5" id="KW-0227">DNA damage</keyword>
<dbReference type="EMBL" id="BARS01015065">
    <property type="protein sequence ID" value="GAF86882.1"/>
    <property type="molecule type" value="Genomic_DNA"/>
</dbReference>
<dbReference type="InterPro" id="IPR036187">
    <property type="entry name" value="DNA_mismatch_repair_MutS_sf"/>
</dbReference>
<proteinExistence type="inferred from homology"/>
<comment type="caution">
    <text evidence="7">The sequence shown here is derived from an EMBL/GenBank/DDBJ whole genome shotgun (WGS) entry which is preliminary data.</text>
</comment>
<dbReference type="AlphaFoldDB" id="X0TFE8"/>
<keyword evidence="5" id="KW-0234">DNA repair</keyword>
<dbReference type="InterPro" id="IPR045076">
    <property type="entry name" value="MutS"/>
</dbReference>
<evidence type="ECO:0000256" key="4">
    <source>
        <dbReference type="ARBA" id="ARBA00023125"/>
    </source>
</evidence>
<feature type="domain" description="DNA mismatch repair proteins mutS family" evidence="6">
    <location>
        <begin position="263"/>
        <end position="279"/>
    </location>
</feature>
<evidence type="ECO:0000256" key="1">
    <source>
        <dbReference type="ARBA" id="ARBA00006271"/>
    </source>
</evidence>
<dbReference type="SMART" id="SM00533">
    <property type="entry name" value="MUTSd"/>
    <property type="match status" value="1"/>
</dbReference>
<reference evidence="7" key="1">
    <citation type="journal article" date="2014" name="Front. Microbiol.">
        <title>High frequency of phylogenetically diverse reductive dehalogenase-homologous genes in deep subseafloor sedimentary metagenomes.</title>
        <authorList>
            <person name="Kawai M."/>
            <person name="Futagami T."/>
            <person name="Toyoda A."/>
            <person name="Takaki Y."/>
            <person name="Nishi S."/>
            <person name="Hori S."/>
            <person name="Arai W."/>
            <person name="Tsubouchi T."/>
            <person name="Morono Y."/>
            <person name="Uchiyama I."/>
            <person name="Ito T."/>
            <person name="Fujiyama A."/>
            <person name="Inagaki F."/>
            <person name="Takami H."/>
        </authorList>
    </citation>
    <scope>NUCLEOTIDE SEQUENCE</scope>
    <source>
        <strain evidence="7">Expedition CK06-06</strain>
    </source>
</reference>
<dbReference type="Gene3D" id="3.40.50.300">
    <property type="entry name" value="P-loop containing nucleotide triphosphate hydrolases"/>
    <property type="match status" value="1"/>
</dbReference>
<comment type="similarity">
    <text evidence="1">Belongs to the DNA mismatch repair MutS family.</text>
</comment>
<dbReference type="SUPFAM" id="SSF52540">
    <property type="entry name" value="P-loop containing nucleoside triphosphate hydrolases"/>
    <property type="match status" value="1"/>
</dbReference>
<dbReference type="InterPro" id="IPR000432">
    <property type="entry name" value="DNA_mismatch_repair_MutS_C"/>
</dbReference>
<evidence type="ECO:0000313" key="7">
    <source>
        <dbReference type="EMBL" id="GAF86882.1"/>
    </source>
</evidence>
<keyword evidence="2" id="KW-0547">Nucleotide-binding</keyword>
<dbReference type="GO" id="GO:0006298">
    <property type="term" value="P:mismatch repair"/>
    <property type="evidence" value="ECO:0007669"/>
    <property type="project" value="InterPro"/>
</dbReference>
<dbReference type="SUPFAM" id="SSF48334">
    <property type="entry name" value="DNA repair protein MutS, domain III"/>
    <property type="match status" value="1"/>
</dbReference>
<accession>X0TFE8</accession>
<dbReference type="SMART" id="SM00534">
    <property type="entry name" value="MUTSac"/>
    <property type="match status" value="1"/>
</dbReference>
<dbReference type="PANTHER" id="PTHR11361">
    <property type="entry name" value="DNA MISMATCH REPAIR PROTEIN MUTS FAMILY MEMBER"/>
    <property type="match status" value="1"/>
</dbReference>
<dbReference type="Gene3D" id="1.10.1420.10">
    <property type="match status" value="2"/>
</dbReference>
<name>X0TFE8_9ZZZZ</name>